<keyword evidence="3" id="KW-0210">Decarboxylase</keyword>
<dbReference type="InterPro" id="IPR015421">
    <property type="entry name" value="PyrdxlP-dep_Trfase_major"/>
</dbReference>
<proteinExistence type="inferred from homology"/>
<dbReference type="CDD" id="cd06450">
    <property type="entry name" value="DOPA_deC_like"/>
    <property type="match status" value="1"/>
</dbReference>
<evidence type="ECO:0000256" key="5">
    <source>
        <dbReference type="ARBA" id="ARBA00023239"/>
    </source>
</evidence>
<reference evidence="9" key="1">
    <citation type="submission" date="2013-09" db="EMBL/GenBank/DDBJ databases">
        <title>Corchorus olitorius genome sequencing.</title>
        <authorList>
            <person name="Alam M."/>
            <person name="Haque M.S."/>
            <person name="Islam M.S."/>
            <person name="Emdad E.M."/>
            <person name="Islam M.M."/>
            <person name="Ahmed B."/>
            <person name="Halim A."/>
            <person name="Hossen Q.M.M."/>
            <person name="Hossain M.Z."/>
            <person name="Ahmed R."/>
            <person name="Khan M.M."/>
            <person name="Islam R."/>
            <person name="Rashid M.M."/>
            <person name="Khan S.A."/>
            <person name="Rahman M.S."/>
            <person name="Alam M."/>
            <person name="Yahiya A.S."/>
            <person name="Khan M.S."/>
            <person name="Azam M.S."/>
            <person name="Haque T."/>
            <person name="Lashkar M.Z.H."/>
            <person name="Akhand A.I."/>
            <person name="Morshed G."/>
            <person name="Roy S."/>
            <person name="Uddin K.S."/>
            <person name="Rabeya T."/>
            <person name="Hossain A.S."/>
            <person name="Chowdhury A."/>
            <person name="Snigdha A.R."/>
            <person name="Mortoza M.S."/>
            <person name="Matin S.A."/>
            <person name="Hoque S.M.E."/>
            <person name="Islam M.K."/>
            <person name="Roy D.K."/>
            <person name="Haider R."/>
            <person name="Moosa M.M."/>
            <person name="Elias S.M."/>
            <person name="Hasan A.M."/>
            <person name="Jahan S."/>
            <person name="Shafiuddin M."/>
            <person name="Mahmood N."/>
            <person name="Shommy N.S."/>
        </authorList>
    </citation>
    <scope>NUCLEOTIDE SEQUENCE [LARGE SCALE GENOMIC DNA]</scope>
    <source>
        <strain evidence="9">cv. O-4</strain>
    </source>
</reference>
<dbReference type="InterPro" id="IPR002129">
    <property type="entry name" value="PyrdxlP-dep_de-COase"/>
</dbReference>
<comment type="similarity">
    <text evidence="2 7">Belongs to the group II decarboxylase family.</text>
</comment>
<dbReference type="PANTHER" id="PTHR11999">
    <property type="entry name" value="GROUP II PYRIDOXAL-5-PHOSPHATE DECARBOXYLASE"/>
    <property type="match status" value="1"/>
</dbReference>
<dbReference type="GO" id="GO:0016831">
    <property type="term" value="F:carboxy-lyase activity"/>
    <property type="evidence" value="ECO:0007669"/>
    <property type="project" value="UniProtKB-KW"/>
</dbReference>
<comment type="cofactor">
    <cofactor evidence="1 6 7">
        <name>pyridoxal 5'-phosphate</name>
        <dbReference type="ChEBI" id="CHEBI:597326"/>
    </cofactor>
</comment>
<dbReference type="PANTHER" id="PTHR11999:SF96">
    <property type="entry name" value="TYROSINE DECARBOXYLASE"/>
    <property type="match status" value="1"/>
</dbReference>
<evidence type="ECO:0000256" key="4">
    <source>
        <dbReference type="ARBA" id="ARBA00022898"/>
    </source>
</evidence>
<dbReference type="GO" id="GO:0005737">
    <property type="term" value="C:cytoplasm"/>
    <property type="evidence" value="ECO:0007669"/>
    <property type="project" value="TreeGrafter"/>
</dbReference>
<evidence type="ECO:0000256" key="1">
    <source>
        <dbReference type="ARBA" id="ARBA00001933"/>
    </source>
</evidence>
<evidence type="ECO:0000256" key="6">
    <source>
        <dbReference type="PIRSR" id="PIRSR602129-50"/>
    </source>
</evidence>
<evidence type="ECO:0000313" key="8">
    <source>
        <dbReference type="EMBL" id="OMO92349.1"/>
    </source>
</evidence>
<dbReference type="GO" id="GO:0019752">
    <property type="term" value="P:carboxylic acid metabolic process"/>
    <property type="evidence" value="ECO:0007669"/>
    <property type="project" value="InterPro"/>
</dbReference>
<keyword evidence="5 7" id="KW-0456">Lyase</keyword>
<dbReference type="PROSITE" id="PS00392">
    <property type="entry name" value="DDC_GAD_HDC_YDC"/>
    <property type="match status" value="1"/>
</dbReference>
<keyword evidence="9" id="KW-1185">Reference proteome</keyword>
<dbReference type="InterPro" id="IPR015422">
    <property type="entry name" value="PyrdxlP-dep_Trfase_small"/>
</dbReference>
<dbReference type="FunFam" id="3.40.640.10:FF:000025">
    <property type="entry name" value="Histidine decarboxylase"/>
    <property type="match status" value="1"/>
</dbReference>
<evidence type="ECO:0000256" key="7">
    <source>
        <dbReference type="RuleBase" id="RU000382"/>
    </source>
</evidence>
<evidence type="ECO:0000313" key="9">
    <source>
        <dbReference type="Proteomes" id="UP000187203"/>
    </source>
</evidence>
<dbReference type="STRING" id="93759.A0A1R3JC13"/>
<dbReference type="Gene3D" id="3.40.640.10">
    <property type="entry name" value="Type I PLP-dependent aspartate aminotransferase-like (Major domain)"/>
    <property type="match status" value="1"/>
</dbReference>
<organism evidence="8 9">
    <name type="scientific">Corchorus olitorius</name>
    <dbReference type="NCBI Taxonomy" id="93759"/>
    <lineage>
        <taxon>Eukaryota</taxon>
        <taxon>Viridiplantae</taxon>
        <taxon>Streptophyta</taxon>
        <taxon>Embryophyta</taxon>
        <taxon>Tracheophyta</taxon>
        <taxon>Spermatophyta</taxon>
        <taxon>Magnoliopsida</taxon>
        <taxon>eudicotyledons</taxon>
        <taxon>Gunneridae</taxon>
        <taxon>Pentapetalae</taxon>
        <taxon>rosids</taxon>
        <taxon>malvids</taxon>
        <taxon>Malvales</taxon>
        <taxon>Malvaceae</taxon>
        <taxon>Grewioideae</taxon>
        <taxon>Apeibeae</taxon>
        <taxon>Corchorus</taxon>
    </lineage>
</organism>
<dbReference type="OrthoDB" id="639767at2759"/>
<sequence length="516" mass="57447">MASFDSLHKPENNSPNIVNPLNIEEFRRQGHMIIDFLANYYQNIENYPVLSQVEPGYLKKLLPNSAPNIPEPIETILQDIQNHIIPGITHWQSPNYFAYFPSSGSVAGFLGEVLSTGFNVVGFNWISSPAATELESIVMDWLGKMLELPQTFLFAGNRGGGGVIQGTTCEAMLCTLTAARDQILSKIGRHNIGKLVVYGSDQTHCALLKAAKIAGIEPRNFRAIKTRKSAAFELSPESLQRAIRLDVEAGLIPFFLCATVGTTSTTAIDPIGTLCDVAKDYGMWVHVDAAYAGSACICPEFRHYIDGIEKANSFSLNAHKWFFTTLDCCCLWVKDPVALNNSLSTTAEFLTNKASDSKQVVDYKDWQICLSRRFRAMKLWLVLRSYGVANLRNFLRSHVDMAIRFQLLVESDDRFEVVVPRTFAMLCFRLLPTALEKKQNGFNKNGHKVDEEYTNGINRKLLGSVNASGQVYMTHTLVEGIYVLRFAVGATLTEDKHVIKAWKVVQETADAVLTAV</sequence>
<dbReference type="SUPFAM" id="SSF53383">
    <property type="entry name" value="PLP-dependent transferases"/>
    <property type="match status" value="1"/>
</dbReference>
<dbReference type="InterPro" id="IPR010977">
    <property type="entry name" value="Aromatic_deC"/>
</dbReference>
<dbReference type="EMBL" id="AWUE01016374">
    <property type="protein sequence ID" value="OMO92349.1"/>
    <property type="molecule type" value="Genomic_DNA"/>
</dbReference>
<gene>
    <name evidence="8" type="ORF">COLO4_17659</name>
</gene>
<dbReference type="InterPro" id="IPR015424">
    <property type="entry name" value="PyrdxlP-dep_Trfase"/>
</dbReference>
<dbReference type="Gene3D" id="1.20.1340.10">
    <property type="entry name" value="dopa decarboxylase, N-terminal domain"/>
    <property type="match status" value="1"/>
</dbReference>
<dbReference type="InterPro" id="IPR021115">
    <property type="entry name" value="Pyridoxal-P_BS"/>
</dbReference>
<dbReference type="GO" id="GO:0006520">
    <property type="term" value="P:amino acid metabolic process"/>
    <property type="evidence" value="ECO:0007669"/>
    <property type="project" value="InterPro"/>
</dbReference>
<protein>
    <submittedName>
        <fullName evidence="8">Pyridoxal phosphate-dependent decarboxylase</fullName>
    </submittedName>
</protein>
<feature type="modified residue" description="N6-(pyridoxal phosphate)lysine" evidence="6">
    <location>
        <position position="320"/>
    </location>
</feature>
<dbReference type="AlphaFoldDB" id="A0A1R3JC13"/>
<dbReference type="FunFam" id="1.20.1340.10:FF:000001">
    <property type="entry name" value="Histidine decarboxylase"/>
    <property type="match status" value="1"/>
</dbReference>
<dbReference type="GO" id="GO:0030170">
    <property type="term" value="F:pyridoxal phosphate binding"/>
    <property type="evidence" value="ECO:0007669"/>
    <property type="project" value="InterPro"/>
</dbReference>
<keyword evidence="4 6" id="KW-0663">Pyridoxal phosphate</keyword>
<accession>A0A1R3JC13</accession>
<dbReference type="PRINTS" id="PR00800">
    <property type="entry name" value="YHDCRBOXLASE"/>
</dbReference>
<comment type="caution">
    <text evidence="8">The sequence shown here is derived from an EMBL/GenBank/DDBJ whole genome shotgun (WGS) entry which is preliminary data.</text>
</comment>
<evidence type="ECO:0000256" key="2">
    <source>
        <dbReference type="ARBA" id="ARBA00009533"/>
    </source>
</evidence>
<dbReference type="Gene3D" id="3.90.1150.10">
    <property type="entry name" value="Aspartate Aminotransferase, domain 1"/>
    <property type="match status" value="1"/>
</dbReference>
<dbReference type="Pfam" id="PF00282">
    <property type="entry name" value="Pyridoxal_deC"/>
    <property type="match status" value="1"/>
</dbReference>
<evidence type="ECO:0000256" key="3">
    <source>
        <dbReference type="ARBA" id="ARBA00022793"/>
    </source>
</evidence>
<name>A0A1R3JC13_9ROSI</name>
<dbReference type="Proteomes" id="UP000187203">
    <property type="component" value="Unassembled WGS sequence"/>
</dbReference>